<dbReference type="Proteomes" id="UP000789901">
    <property type="component" value="Unassembled WGS sequence"/>
</dbReference>
<name>A0ABN7XAB6_GIGMA</name>
<reference evidence="1 2" key="1">
    <citation type="submission" date="2021-06" db="EMBL/GenBank/DDBJ databases">
        <authorList>
            <person name="Kallberg Y."/>
            <person name="Tangrot J."/>
            <person name="Rosling A."/>
        </authorList>
    </citation>
    <scope>NUCLEOTIDE SEQUENCE [LARGE SCALE GENOMIC DNA]</scope>
    <source>
        <strain evidence="1 2">120-4 pot B 10/14</strain>
    </source>
</reference>
<dbReference type="InterPro" id="IPR011009">
    <property type="entry name" value="Kinase-like_dom_sf"/>
</dbReference>
<dbReference type="SUPFAM" id="SSF56112">
    <property type="entry name" value="Protein kinase-like (PK-like)"/>
    <property type="match status" value="1"/>
</dbReference>
<proteinExistence type="predicted"/>
<dbReference type="EMBL" id="CAJVQB010108033">
    <property type="protein sequence ID" value="CAG8851816.1"/>
    <property type="molecule type" value="Genomic_DNA"/>
</dbReference>
<organism evidence="1 2">
    <name type="scientific">Gigaspora margarita</name>
    <dbReference type="NCBI Taxonomy" id="4874"/>
    <lineage>
        <taxon>Eukaryota</taxon>
        <taxon>Fungi</taxon>
        <taxon>Fungi incertae sedis</taxon>
        <taxon>Mucoromycota</taxon>
        <taxon>Glomeromycotina</taxon>
        <taxon>Glomeromycetes</taxon>
        <taxon>Diversisporales</taxon>
        <taxon>Gigasporaceae</taxon>
        <taxon>Gigaspora</taxon>
    </lineage>
</organism>
<sequence>HYVYFDDACHAPSNIPNTQLARDNHAPEIFQPDHDESVDIWSVGHLIKTAFVDIQELNDYAKTKLMANEDLDRPTAKEALRWLWDNYRDILRKEFSEEVTMKESY</sequence>
<comment type="caution">
    <text evidence="1">The sequence shown here is derived from an EMBL/GenBank/DDBJ whole genome shotgun (WGS) entry which is preliminary data.</text>
</comment>
<evidence type="ECO:0000313" key="2">
    <source>
        <dbReference type="Proteomes" id="UP000789901"/>
    </source>
</evidence>
<keyword evidence="2" id="KW-1185">Reference proteome</keyword>
<gene>
    <name evidence="1" type="ORF">GMARGA_LOCUS40928</name>
</gene>
<protein>
    <submittedName>
        <fullName evidence="1">41546_t:CDS:1</fullName>
    </submittedName>
</protein>
<accession>A0ABN7XAB6</accession>
<feature type="non-terminal residue" evidence="1">
    <location>
        <position position="1"/>
    </location>
</feature>
<evidence type="ECO:0000313" key="1">
    <source>
        <dbReference type="EMBL" id="CAG8851816.1"/>
    </source>
</evidence>